<protein>
    <submittedName>
        <fullName evidence="2">Uncharacterized protein</fullName>
    </submittedName>
</protein>
<name>A0A1M7TR09_9FIRM</name>
<dbReference type="EMBL" id="FRDN01000007">
    <property type="protein sequence ID" value="SHN73181.1"/>
    <property type="molecule type" value="Genomic_DNA"/>
</dbReference>
<evidence type="ECO:0000313" key="2">
    <source>
        <dbReference type="EMBL" id="SHN73181.1"/>
    </source>
</evidence>
<keyword evidence="1" id="KW-0812">Transmembrane</keyword>
<keyword evidence="1" id="KW-0472">Membrane</keyword>
<accession>A0A1M7TR09</accession>
<gene>
    <name evidence="2" type="ORF">SAMN02745215_02419</name>
</gene>
<organism evidence="2 3">
    <name type="scientific">Desulfitobacterium chlororespirans DSM 11544</name>
    <dbReference type="NCBI Taxonomy" id="1121395"/>
    <lineage>
        <taxon>Bacteria</taxon>
        <taxon>Bacillati</taxon>
        <taxon>Bacillota</taxon>
        <taxon>Clostridia</taxon>
        <taxon>Eubacteriales</taxon>
        <taxon>Desulfitobacteriaceae</taxon>
        <taxon>Desulfitobacterium</taxon>
    </lineage>
</organism>
<keyword evidence="1" id="KW-1133">Transmembrane helix</keyword>
<dbReference type="AlphaFoldDB" id="A0A1M7TR09"/>
<sequence length="159" mass="17490">MSTEITNLATEVMVNLLLGVLTLLGALGSMYLQKGIKKLQAETAKVQEETTRKLFYDALARLDDVAGKSVNKIEQTTKKQLLKAVAEGSVGKEVFQSLAYEAYEEIIRTLEPDYLQVVQETMGDFQTYIMNLIEEKLAALKSTGQTSANLSAPAPDLNK</sequence>
<reference evidence="3" key="1">
    <citation type="submission" date="2016-12" db="EMBL/GenBank/DDBJ databases">
        <authorList>
            <person name="Varghese N."/>
            <person name="Submissions S."/>
        </authorList>
    </citation>
    <scope>NUCLEOTIDE SEQUENCE [LARGE SCALE GENOMIC DNA]</scope>
    <source>
        <strain evidence="3">DSM 11544</strain>
    </source>
</reference>
<dbReference type="RefSeq" id="WP_072772815.1">
    <property type="nucleotide sequence ID" value="NZ_FRDN01000007.1"/>
</dbReference>
<feature type="transmembrane region" description="Helical" evidence="1">
    <location>
        <begin position="12"/>
        <end position="32"/>
    </location>
</feature>
<proteinExistence type="predicted"/>
<dbReference type="Proteomes" id="UP000184010">
    <property type="component" value="Unassembled WGS sequence"/>
</dbReference>
<evidence type="ECO:0000313" key="3">
    <source>
        <dbReference type="Proteomes" id="UP000184010"/>
    </source>
</evidence>
<dbReference type="STRING" id="1121395.SAMN02745215_02419"/>
<keyword evidence="3" id="KW-1185">Reference proteome</keyword>
<evidence type="ECO:0000256" key="1">
    <source>
        <dbReference type="SAM" id="Phobius"/>
    </source>
</evidence>